<evidence type="ECO:0000313" key="1">
    <source>
        <dbReference type="EMBL" id="JAD35737.1"/>
    </source>
</evidence>
<organism evidence="1">
    <name type="scientific">Arundo donax</name>
    <name type="common">Giant reed</name>
    <name type="synonym">Donax arundinaceus</name>
    <dbReference type="NCBI Taxonomy" id="35708"/>
    <lineage>
        <taxon>Eukaryota</taxon>
        <taxon>Viridiplantae</taxon>
        <taxon>Streptophyta</taxon>
        <taxon>Embryophyta</taxon>
        <taxon>Tracheophyta</taxon>
        <taxon>Spermatophyta</taxon>
        <taxon>Magnoliopsida</taxon>
        <taxon>Liliopsida</taxon>
        <taxon>Poales</taxon>
        <taxon>Poaceae</taxon>
        <taxon>PACMAD clade</taxon>
        <taxon>Arundinoideae</taxon>
        <taxon>Arundineae</taxon>
        <taxon>Arundo</taxon>
    </lineage>
</organism>
<reference evidence="1" key="2">
    <citation type="journal article" date="2015" name="Data Brief">
        <title>Shoot transcriptome of the giant reed, Arundo donax.</title>
        <authorList>
            <person name="Barrero R.A."/>
            <person name="Guerrero F.D."/>
            <person name="Moolhuijzen P."/>
            <person name="Goolsby J.A."/>
            <person name="Tidwell J."/>
            <person name="Bellgard S.E."/>
            <person name="Bellgard M.I."/>
        </authorList>
    </citation>
    <scope>NUCLEOTIDE SEQUENCE</scope>
    <source>
        <tissue evidence="1">Shoot tissue taken approximately 20 cm above the soil surface</tissue>
    </source>
</reference>
<sequence length="105" mass="11605">MEGKFLSPVDNECLLASFVTDCALPRFGRFPARRTLPSHQSWIKLLVLRSSIILSSRPLFPLHSFMSFSDVPAVASSGVPFGNSGNVLLAWHVKRVVSFNCIKSL</sequence>
<accession>A0A0A8ZLL3</accession>
<proteinExistence type="predicted"/>
<protein>
    <submittedName>
        <fullName evidence="1">Uncharacterized protein</fullName>
    </submittedName>
</protein>
<name>A0A0A8ZLL3_ARUDO</name>
<reference evidence="1" key="1">
    <citation type="submission" date="2014-09" db="EMBL/GenBank/DDBJ databases">
        <authorList>
            <person name="Magalhaes I.L.F."/>
            <person name="Oliveira U."/>
            <person name="Santos F.R."/>
            <person name="Vidigal T.H.D.A."/>
            <person name="Brescovit A.D."/>
            <person name="Santos A.J."/>
        </authorList>
    </citation>
    <scope>NUCLEOTIDE SEQUENCE</scope>
    <source>
        <tissue evidence="1">Shoot tissue taken approximately 20 cm above the soil surface</tissue>
    </source>
</reference>
<dbReference type="EMBL" id="GBRH01262158">
    <property type="protein sequence ID" value="JAD35737.1"/>
    <property type="molecule type" value="Transcribed_RNA"/>
</dbReference>
<dbReference type="AlphaFoldDB" id="A0A0A8ZLL3"/>